<evidence type="ECO:0000313" key="4">
    <source>
        <dbReference type="Proteomes" id="UP000289794"/>
    </source>
</evidence>
<dbReference type="KEGG" id="bpro:PMF13cell1_01710"/>
<dbReference type="EMBL" id="CP035945">
    <property type="protein sequence ID" value="QBE96172.1"/>
    <property type="molecule type" value="Genomic_DNA"/>
</dbReference>
<name>A0A4P6LWF7_9FIRM</name>
<evidence type="ECO:0000259" key="2">
    <source>
        <dbReference type="Pfam" id="PF12010"/>
    </source>
</evidence>
<dbReference type="AlphaFoldDB" id="A0A4P6LWF7"/>
<accession>A0A4P6LWF7</accession>
<dbReference type="Gene3D" id="3.40.190.10">
    <property type="entry name" value="Periplasmic binding protein-like II"/>
    <property type="match status" value="2"/>
</dbReference>
<dbReference type="Pfam" id="PF12010">
    <property type="entry name" value="DUF3502"/>
    <property type="match status" value="1"/>
</dbReference>
<dbReference type="InterPro" id="IPR022627">
    <property type="entry name" value="DUF3502"/>
</dbReference>
<dbReference type="PANTHER" id="PTHR43649">
    <property type="entry name" value="ARABINOSE-BINDING PROTEIN-RELATED"/>
    <property type="match status" value="1"/>
</dbReference>
<dbReference type="SUPFAM" id="SSF53850">
    <property type="entry name" value="Periplasmic binding protein-like II"/>
    <property type="match status" value="1"/>
</dbReference>
<organism evidence="3 4">
    <name type="scientific">Blautia producta</name>
    <dbReference type="NCBI Taxonomy" id="33035"/>
    <lineage>
        <taxon>Bacteria</taxon>
        <taxon>Bacillati</taxon>
        <taxon>Bacillota</taxon>
        <taxon>Clostridia</taxon>
        <taxon>Lachnospirales</taxon>
        <taxon>Lachnospiraceae</taxon>
        <taxon>Blautia</taxon>
    </lineage>
</organism>
<evidence type="ECO:0000256" key="1">
    <source>
        <dbReference type="SAM" id="SignalP"/>
    </source>
</evidence>
<feature type="signal peptide" evidence="1">
    <location>
        <begin position="1"/>
        <end position="22"/>
    </location>
</feature>
<gene>
    <name evidence="3" type="ORF">PMF13cell1_01710</name>
</gene>
<dbReference type="RefSeq" id="WP_130180457.1">
    <property type="nucleotide sequence ID" value="NZ_CP035945.1"/>
</dbReference>
<keyword evidence="1" id="KW-0732">Signal</keyword>
<feature type="domain" description="DUF3502" evidence="2">
    <location>
        <begin position="438"/>
        <end position="504"/>
    </location>
</feature>
<dbReference type="Proteomes" id="UP000289794">
    <property type="component" value="Chromosome"/>
</dbReference>
<feature type="chain" id="PRO_5038785989" description="DUF3502 domain-containing protein" evidence="1">
    <location>
        <begin position="23"/>
        <end position="508"/>
    </location>
</feature>
<sequence>MRKLKKWAALGMAGILAAGCLAGCGDKKEEASGEGTAQEKTADKGEAVTLKWYLAGSGPQADVVTVQNAVNQYLKDNYDMNVDLQIIATDYANYPQKMQMVISSGEEYDICWTSSWNNNYYDNVNKNAFIPLDELLEKEAPELLASMDTSIWDAVRVKGNIYGVPSQQIFPKQNYVVIVKEYADKYGLDVSKVEKLSDLEEFFKAVKADNPDMYPFAASSNGLMGKHNVALGYESIVSVNIPGAVKIGDDGLKVYNQFESEEVKGLYEMMYRWAQEGLVRRDAVTVADNAVPDMKAGKHIAAINATYKPGVETLESGNFGGKEVVFATLSEPYLATENLVSSLNAVSQTSKHPELAVQFLNLVNTDKDLYNLLCFGVEGTHYTLNEDGTVKTDDAKGYNPNVDWMMGNQFNGLLREGQDADVWEETKKINDSAVESKALGFAFDSTTVTNEIASVSAVYDQYGKSLETGGTDPASVLPEFQAKLKTAGADKIIEEMQRQIDEWKSANK</sequence>
<reference evidence="3 4" key="1">
    <citation type="submission" date="2019-01" db="EMBL/GenBank/DDBJ databases">
        <title>PMF-metabolizing Aryl O-demethylase.</title>
        <authorList>
            <person name="Kim M."/>
        </authorList>
    </citation>
    <scope>NUCLEOTIDE SEQUENCE [LARGE SCALE GENOMIC DNA]</scope>
    <source>
        <strain evidence="3 4">PMF1</strain>
    </source>
</reference>
<dbReference type="PROSITE" id="PS51257">
    <property type="entry name" value="PROKAR_LIPOPROTEIN"/>
    <property type="match status" value="1"/>
</dbReference>
<protein>
    <recommendedName>
        <fullName evidence="2">DUF3502 domain-containing protein</fullName>
    </recommendedName>
</protein>
<proteinExistence type="predicted"/>
<evidence type="ECO:0000313" key="3">
    <source>
        <dbReference type="EMBL" id="QBE96172.1"/>
    </source>
</evidence>
<dbReference type="PANTHER" id="PTHR43649:SF17">
    <property type="entry name" value="ABC TRANSPORTER SOLUTE BINDING PROTEIN-SUGAR TRANSPORT"/>
    <property type="match status" value="1"/>
</dbReference>
<dbReference type="InterPro" id="IPR050490">
    <property type="entry name" value="Bact_solute-bd_prot1"/>
</dbReference>